<reference evidence="2" key="1">
    <citation type="submission" date="2015-09" db="EMBL/GenBank/DDBJ databases">
        <authorList>
            <consortium name="Pathogen Informatics"/>
        </authorList>
    </citation>
    <scope>NUCLEOTIDE SEQUENCE [LARGE SCALE GENOMIC DNA]</scope>
    <source>
        <strain evidence="2">Lake Konstanz</strain>
    </source>
</reference>
<evidence type="ECO:0000313" key="2">
    <source>
        <dbReference type="Proteomes" id="UP000051952"/>
    </source>
</evidence>
<feature type="non-terminal residue" evidence="1">
    <location>
        <position position="1"/>
    </location>
</feature>
<keyword evidence="2" id="KW-1185">Reference proteome</keyword>
<dbReference type="Proteomes" id="UP000051952">
    <property type="component" value="Unassembled WGS sequence"/>
</dbReference>
<name>A0A0S4JVP9_BODSA</name>
<protein>
    <submittedName>
        <fullName evidence="1">Uncharacterized protein</fullName>
    </submittedName>
</protein>
<proteinExistence type="predicted"/>
<sequence length="94" mass="10974">CSMKAPMLPIRGAVVRVEERLRLAMMTRMTRLLDCLTLTILKQFSMTRTSLRLLIIFNWRSNEEVRYVTLHTSVCIPHGSSVFFTFKKKQLPSK</sequence>
<accession>A0A0S4JVP9</accession>
<gene>
    <name evidence="1" type="ORF">BSAL_47880</name>
</gene>
<evidence type="ECO:0000313" key="1">
    <source>
        <dbReference type="EMBL" id="CUG94377.1"/>
    </source>
</evidence>
<organism evidence="1 2">
    <name type="scientific">Bodo saltans</name>
    <name type="common">Flagellated protozoan</name>
    <dbReference type="NCBI Taxonomy" id="75058"/>
    <lineage>
        <taxon>Eukaryota</taxon>
        <taxon>Discoba</taxon>
        <taxon>Euglenozoa</taxon>
        <taxon>Kinetoplastea</taxon>
        <taxon>Metakinetoplastina</taxon>
        <taxon>Eubodonida</taxon>
        <taxon>Bodonidae</taxon>
        <taxon>Bodo</taxon>
    </lineage>
</organism>
<dbReference type="AlphaFoldDB" id="A0A0S4JVP9"/>
<dbReference type="EMBL" id="CYKH01002241">
    <property type="protein sequence ID" value="CUG94377.1"/>
    <property type="molecule type" value="Genomic_DNA"/>
</dbReference>
<dbReference type="VEuPathDB" id="TriTrypDB:BSAL_47880"/>